<reference evidence="4 5" key="1">
    <citation type="journal article" date="2020" name="Nat. Food">
        <title>A phased Vanilla planifolia genome enables genetic improvement of flavour and production.</title>
        <authorList>
            <person name="Hasing T."/>
            <person name="Tang H."/>
            <person name="Brym M."/>
            <person name="Khazi F."/>
            <person name="Huang T."/>
            <person name="Chambers A.H."/>
        </authorList>
    </citation>
    <scope>NUCLEOTIDE SEQUENCE [LARGE SCALE GENOMIC DNA]</scope>
    <source>
        <tissue evidence="3">Leaf</tissue>
    </source>
</reference>
<dbReference type="EMBL" id="JADCNL010000009">
    <property type="protein sequence ID" value="KAG0466061.1"/>
    <property type="molecule type" value="Genomic_DNA"/>
</dbReference>
<evidence type="ECO:0000313" key="2">
    <source>
        <dbReference type="EMBL" id="KAG0466061.1"/>
    </source>
</evidence>
<gene>
    <name evidence="3" type="ORF">HPP92_017071</name>
    <name evidence="2" type="ORF">HPP92_017641</name>
</gene>
<comment type="caution">
    <text evidence="3">The sequence shown here is derived from an EMBL/GenBank/DDBJ whole genome shotgun (WGS) entry which is preliminary data.</text>
</comment>
<name>A0A835QAG9_VANPL</name>
<feature type="compositionally biased region" description="Polar residues" evidence="1">
    <location>
        <begin position="35"/>
        <end position="53"/>
    </location>
</feature>
<dbReference type="Proteomes" id="UP000636800">
    <property type="component" value="Unassembled WGS sequence"/>
</dbReference>
<evidence type="ECO:0000256" key="1">
    <source>
        <dbReference type="SAM" id="MobiDB-lite"/>
    </source>
</evidence>
<protein>
    <submittedName>
        <fullName evidence="3">Uncharacterized protein</fullName>
    </submittedName>
</protein>
<sequence>MSTRPVVINGLHSMQATQISHGRRSDLRPGFAMSELTQGSTPSSSSMWGQASKLNARKHIVADSKTTSVAES</sequence>
<dbReference type="Proteomes" id="UP000639772">
    <property type="component" value="Chromosome 9"/>
</dbReference>
<organism evidence="3 5">
    <name type="scientific">Vanilla planifolia</name>
    <name type="common">Vanilla</name>
    <dbReference type="NCBI Taxonomy" id="51239"/>
    <lineage>
        <taxon>Eukaryota</taxon>
        <taxon>Viridiplantae</taxon>
        <taxon>Streptophyta</taxon>
        <taxon>Embryophyta</taxon>
        <taxon>Tracheophyta</taxon>
        <taxon>Spermatophyta</taxon>
        <taxon>Magnoliopsida</taxon>
        <taxon>Liliopsida</taxon>
        <taxon>Asparagales</taxon>
        <taxon>Orchidaceae</taxon>
        <taxon>Vanilloideae</taxon>
        <taxon>Vanilleae</taxon>
        <taxon>Vanilla</taxon>
    </lineage>
</organism>
<proteinExistence type="predicted"/>
<dbReference type="AlphaFoldDB" id="A0A835QAG9"/>
<dbReference type="EMBL" id="JADCNM010000009">
    <property type="protein sequence ID" value="KAG0467743.1"/>
    <property type="molecule type" value="Genomic_DNA"/>
</dbReference>
<accession>A0A835QAG9</accession>
<evidence type="ECO:0000313" key="4">
    <source>
        <dbReference type="Proteomes" id="UP000636800"/>
    </source>
</evidence>
<feature type="region of interest" description="Disordered" evidence="1">
    <location>
        <begin position="1"/>
        <end position="72"/>
    </location>
</feature>
<evidence type="ECO:0000313" key="5">
    <source>
        <dbReference type="Proteomes" id="UP000639772"/>
    </source>
</evidence>
<keyword evidence="4" id="KW-1185">Reference proteome</keyword>
<evidence type="ECO:0000313" key="3">
    <source>
        <dbReference type="EMBL" id="KAG0467743.1"/>
    </source>
</evidence>